<sequence length="479" mass="54794">MLGRFPLEVLALVLEGCSKSDLLRVRLVCRALRSFIRDRGLISYRVIEDSSDEWRRNIYIGVEDEAEICTNCMIEREDEHVDIPRPCKSLGCVSHWMCRRDDWSPFLFVNKDGTLQVTEVYRHVLENAKTIVFQVLEDPFFATVLQFLFERREYLALERLVLENMTLSKNHYMHRLIGSNLNLFRDPIDCLELGLERFFPSLVKTSIDLVLDGGEERPIVFGNKTKRISIHSPSIGSYISSIKLPQSLELLELFVDGLHIDQLSSLLNTCSNVDNVTVTELEGETFVLPDAVKHLSVGRDLCDFAEVASSKLKFLSSANSGHLVQMVEHPELENLVLTDYTLGDEVASYISRFSRLEQLSVDISCSPLKLHFTDNTQSLVTLKLGITSECFFRSLKRQTLTYFENLKHLHLTLDNRKPLPPRKMLHLIKETVRQCPLLETFALTTAPIPNTKTNIFHHCPDSSVVLLDIPTMRSNEIIQ</sequence>
<comment type="caution">
    <text evidence="2">The sequence shown here is derived from an EMBL/GenBank/DDBJ whole genome shotgun (WGS) entry which is preliminary data.</text>
</comment>
<reference evidence="2" key="1">
    <citation type="journal article" date="2019" name="G3 (Bethesda)">
        <title>Genome Assemblies of Two Rare Opportunistic Yeast Pathogens: Diutina rugosa (syn. Candida rugosa) and Trichomonascus ciferrii (syn. Candida ciferrii).</title>
        <authorList>
            <person name="Mixao V."/>
            <person name="Saus E."/>
            <person name="Hansen A.P."/>
            <person name="Lass-Florl C."/>
            <person name="Gabaldon T."/>
        </authorList>
    </citation>
    <scope>NUCLEOTIDE SEQUENCE</scope>
    <source>
        <strain evidence="2">CBS 4856</strain>
    </source>
</reference>
<dbReference type="Proteomes" id="UP000761534">
    <property type="component" value="Unassembled WGS sequence"/>
</dbReference>
<proteinExistence type="predicted"/>
<dbReference type="EMBL" id="SWFS01000037">
    <property type="protein sequence ID" value="KAA8917391.1"/>
    <property type="molecule type" value="Genomic_DNA"/>
</dbReference>
<name>A0A642VDC3_9ASCO</name>
<gene>
    <name evidence="2" type="ORF">TRICI_000452</name>
</gene>
<dbReference type="SMART" id="SM00256">
    <property type="entry name" value="FBOX"/>
    <property type="match status" value="1"/>
</dbReference>
<evidence type="ECO:0000259" key="1">
    <source>
        <dbReference type="PROSITE" id="PS50181"/>
    </source>
</evidence>
<dbReference type="AlphaFoldDB" id="A0A642VDC3"/>
<accession>A0A642VDC3</accession>
<evidence type="ECO:0000313" key="2">
    <source>
        <dbReference type="EMBL" id="KAA8917391.1"/>
    </source>
</evidence>
<feature type="domain" description="F-box" evidence="1">
    <location>
        <begin position="1"/>
        <end position="47"/>
    </location>
</feature>
<dbReference type="Pfam" id="PF00646">
    <property type="entry name" value="F-box"/>
    <property type="match status" value="1"/>
</dbReference>
<dbReference type="InterPro" id="IPR001810">
    <property type="entry name" value="F-box_dom"/>
</dbReference>
<dbReference type="InterPro" id="IPR036047">
    <property type="entry name" value="F-box-like_dom_sf"/>
</dbReference>
<protein>
    <recommendedName>
        <fullName evidence="1">F-box domain-containing protein</fullName>
    </recommendedName>
</protein>
<evidence type="ECO:0000313" key="3">
    <source>
        <dbReference type="Proteomes" id="UP000761534"/>
    </source>
</evidence>
<keyword evidence="3" id="KW-1185">Reference proteome</keyword>
<dbReference type="SUPFAM" id="SSF81383">
    <property type="entry name" value="F-box domain"/>
    <property type="match status" value="1"/>
</dbReference>
<dbReference type="PROSITE" id="PS50181">
    <property type="entry name" value="FBOX"/>
    <property type="match status" value="1"/>
</dbReference>
<dbReference type="VEuPathDB" id="FungiDB:TRICI_000452"/>
<organism evidence="2 3">
    <name type="scientific">Trichomonascus ciferrii</name>
    <dbReference type="NCBI Taxonomy" id="44093"/>
    <lineage>
        <taxon>Eukaryota</taxon>
        <taxon>Fungi</taxon>
        <taxon>Dikarya</taxon>
        <taxon>Ascomycota</taxon>
        <taxon>Saccharomycotina</taxon>
        <taxon>Dipodascomycetes</taxon>
        <taxon>Dipodascales</taxon>
        <taxon>Trichomonascaceae</taxon>
        <taxon>Trichomonascus</taxon>
        <taxon>Trichomonascus ciferrii complex</taxon>
    </lineage>
</organism>